<dbReference type="InterPro" id="IPR035986">
    <property type="entry name" value="PKD_dom_sf"/>
</dbReference>
<comment type="caution">
    <text evidence="4">The sequence shown here is derived from an EMBL/GenBank/DDBJ whole genome shotgun (WGS) entry which is preliminary data.</text>
</comment>
<accession>A0A318I5H0</accession>
<feature type="domain" description="PKD" evidence="3">
    <location>
        <begin position="129"/>
        <end position="211"/>
    </location>
</feature>
<dbReference type="SUPFAM" id="SSF110296">
    <property type="entry name" value="Oligoxyloglucan reducing end-specific cellobiohydrolase"/>
    <property type="match status" value="2"/>
</dbReference>
<evidence type="ECO:0000313" key="4">
    <source>
        <dbReference type="EMBL" id="PXX25824.1"/>
    </source>
</evidence>
<organism evidence="4 5">
    <name type="scientific">Burkholderia pyrrocinia</name>
    <name type="common">Pseudomonas pyrrocinia</name>
    <dbReference type="NCBI Taxonomy" id="60550"/>
    <lineage>
        <taxon>Bacteria</taxon>
        <taxon>Pseudomonadati</taxon>
        <taxon>Pseudomonadota</taxon>
        <taxon>Betaproteobacteria</taxon>
        <taxon>Burkholderiales</taxon>
        <taxon>Burkholderiaceae</taxon>
        <taxon>Burkholderia</taxon>
        <taxon>Burkholderia cepacia complex</taxon>
    </lineage>
</organism>
<dbReference type="AlphaFoldDB" id="A0A318I5H0"/>
<protein>
    <submittedName>
        <fullName evidence="4">Photosystem II stability/assembly factor-like uncharacterized protein</fullName>
    </submittedName>
</protein>
<dbReference type="Gene3D" id="2.130.10.10">
    <property type="entry name" value="YVTN repeat-like/Quinoprotein amine dehydrogenase"/>
    <property type="match status" value="2"/>
</dbReference>
<reference evidence="4 5" key="1">
    <citation type="submission" date="2018-05" db="EMBL/GenBank/DDBJ databases">
        <title>Comparative genomics of bacterial root endophytes of switchgrass collected from native prairies over two seasons.</title>
        <authorList>
            <person name="Tang Y."/>
        </authorList>
    </citation>
    <scope>NUCLEOTIDE SEQUENCE [LARGE SCALE GENOMIC DNA]</scope>
    <source>
        <strain evidence="4 5">NFIX32</strain>
    </source>
</reference>
<dbReference type="SUPFAM" id="SSF49299">
    <property type="entry name" value="PKD domain"/>
    <property type="match status" value="3"/>
</dbReference>
<dbReference type="Pfam" id="PF18911">
    <property type="entry name" value="PKD_4"/>
    <property type="match status" value="3"/>
</dbReference>
<gene>
    <name evidence="4" type="ORF">NA66_102661</name>
</gene>
<dbReference type="PANTHER" id="PTHR47199:SF2">
    <property type="entry name" value="PHOTOSYSTEM II STABILITY_ASSEMBLY FACTOR HCF136, CHLOROPLASTIC"/>
    <property type="match status" value="1"/>
</dbReference>
<dbReference type="PANTHER" id="PTHR47199">
    <property type="entry name" value="PHOTOSYSTEM II STABILITY/ASSEMBLY FACTOR HCF136, CHLOROPLASTIC"/>
    <property type="match status" value="1"/>
</dbReference>
<dbReference type="EMBL" id="QJJY01000026">
    <property type="protein sequence ID" value="PXX25824.1"/>
    <property type="molecule type" value="Genomic_DNA"/>
</dbReference>
<dbReference type="SMART" id="SM00089">
    <property type="entry name" value="PKD"/>
    <property type="match status" value="3"/>
</dbReference>
<dbReference type="GO" id="GO:0015979">
    <property type="term" value="P:photosynthesis"/>
    <property type="evidence" value="ECO:0007669"/>
    <property type="project" value="UniProtKB-KW"/>
</dbReference>
<keyword evidence="1" id="KW-0602">Photosynthesis</keyword>
<dbReference type="InterPro" id="IPR000601">
    <property type="entry name" value="PKD_dom"/>
</dbReference>
<sequence length="605" mass="62118">MTGGTFPVTLTVIDDHGAKASASSNVVIAATSPPEPSAPPSTPLILTARVPPEVGAQFGFRASSTDPNGAPLVYTWTFGDGGTAVGAQTSHVFVAVGTYQIQVTATNPSGASATASTQITTMNAPVVPPLNPGIVAPPEVRLNTAYTYSGTAESTNGLALSYMWNFGDGSAPVTGQTVNHTYTGAASVHQITLTVTDAAANSASATAQVTVLAPQPPHGVIVQGPQELKLGESAGFSATFENPEGNPVTYEWNFGDGATSVDFAPSHSYIAAGSYVVSLTVTDTLTGSATGSMTLVVADRDPLEDLVCANPEFAGTGWCLAPVLPVKTALNAISFASANSGWIVGQDGAIIHSTDGGINWAVQFLASAPVLSVSAVDDAHAWALVGNGNVLQTGDGGQTWRSIASGSTFGLTALKFTDLLHGWAVGQGNGIVATLDGGQTWTQQNRDTSQPALRALDFADVNHGWAVDDGGKILATTDGGQTWNVQYQTATTVALKSVSFSDTEHGWVAGARTVLMTTDGGQTWTSVSNPAAETINAIKFINEYTGWIVTEIGLIYRTTDAGTTWQAQNVPAQTTGLPSMDALNANYAWIVSAGGALLVTHTGGQ</sequence>
<evidence type="ECO:0000313" key="5">
    <source>
        <dbReference type="Proteomes" id="UP000247755"/>
    </source>
</evidence>
<name>A0A318I5H0_BURPY</name>
<dbReference type="InterPro" id="IPR028203">
    <property type="entry name" value="PSII_CF48-like_dom"/>
</dbReference>
<proteinExistence type="predicted"/>
<evidence type="ECO:0000259" key="3">
    <source>
        <dbReference type="PROSITE" id="PS50093"/>
    </source>
</evidence>
<dbReference type="InterPro" id="IPR013783">
    <property type="entry name" value="Ig-like_fold"/>
</dbReference>
<dbReference type="GO" id="GO:0009523">
    <property type="term" value="C:photosystem II"/>
    <property type="evidence" value="ECO:0007669"/>
    <property type="project" value="UniProtKB-KW"/>
</dbReference>
<dbReference type="Pfam" id="PF14870">
    <property type="entry name" value="PSII_BNR"/>
    <property type="match status" value="2"/>
</dbReference>
<dbReference type="Proteomes" id="UP000247755">
    <property type="component" value="Unassembled WGS sequence"/>
</dbReference>
<evidence type="ECO:0000256" key="2">
    <source>
        <dbReference type="ARBA" id="ARBA00023276"/>
    </source>
</evidence>
<dbReference type="Gene3D" id="2.60.40.10">
    <property type="entry name" value="Immunoglobulins"/>
    <property type="match status" value="3"/>
</dbReference>
<feature type="domain" description="PKD" evidence="3">
    <location>
        <begin position="68"/>
        <end position="120"/>
    </location>
</feature>
<evidence type="ECO:0000256" key="1">
    <source>
        <dbReference type="ARBA" id="ARBA00022531"/>
    </source>
</evidence>
<dbReference type="PROSITE" id="PS50093">
    <property type="entry name" value="PKD"/>
    <property type="match status" value="3"/>
</dbReference>
<dbReference type="InterPro" id="IPR015943">
    <property type="entry name" value="WD40/YVTN_repeat-like_dom_sf"/>
</dbReference>
<dbReference type="CDD" id="cd00146">
    <property type="entry name" value="PKD"/>
    <property type="match status" value="3"/>
</dbReference>
<feature type="domain" description="PKD" evidence="3">
    <location>
        <begin position="245"/>
        <end position="297"/>
    </location>
</feature>
<keyword evidence="2" id="KW-0604">Photosystem II</keyword>
<dbReference type="InterPro" id="IPR022409">
    <property type="entry name" value="PKD/Chitinase_dom"/>
</dbReference>